<evidence type="ECO:0000313" key="7">
    <source>
        <dbReference type="EMBL" id="MBU9714209.1"/>
    </source>
</evidence>
<keyword evidence="3" id="KW-0808">Transferase</keyword>
<dbReference type="PANTHER" id="PTHR33841">
    <property type="entry name" value="DNA METHYLTRANSFERASE YEEA-RELATED"/>
    <property type="match status" value="1"/>
</dbReference>
<proteinExistence type="predicted"/>
<protein>
    <recommendedName>
        <fullName evidence="1">site-specific DNA-methyltransferase (adenine-specific)</fullName>
        <ecNumber evidence="1">2.1.1.72</ecNumber>
    </recommendedName>
</protein>
<accession>A0ABS6JKJ5</accession>
<evidence type="ECO:0000256" key="3">
    <source>
        <dbReference type="ARBA" id="ARBA00022679"/>
    </source>
</evidence>
<feature type="domain" description="Type II methyltransferase M.TaqI-like" evidence="6">
    <location>
        <begin position="478"/>
        <end position="626"/>
    </location>
</feature>
<dbReference type="RefSeq" id="WP_217068585.1">
    <property type="nucleotide sequence ID" value="NZ_JAHQCS010000169.1"/>
</dbReference>
<dbReference type="PROSITE" id="PS00092">
    <property type="entry name" value="N6_MTASE"/>
    <property type="match status" value="1"/>
</dbReference>
<evidence type="ECO:0000256" key="4">
    <source>
        <dbReference type="ARBA" id="ARBA00022691"/>
    </source>
</evidence>
<dbReference type="InterPro" id="IPR011639">
    <property type="entry name" value="MethylTrfase_TaqI-like_dom"/>
</dbReference>
<evidence type="ECO:0000256" key="5">
    <source>
        <dbReference type="ARBA" id="ARBA00047942"/>
    </source>
</evidence>
<gene>
    <name evidence="7" type="ORF">KS419_20945</name>
</gene>
<dbReference type="EC" id="2.1.1.72" evidence="1"/>
<name>A0ABS6JKJ5_9BACI</name>
<reference evidence="7 8" key="1">
    <citation type="submission" date="2021-06" db="EMBL/GenBank/DDBJ databases">
        <title>Bacillus sp. RD4P76, an endophyte from a halophyte.</title>
        <authorList>
            <person name="Sun J.-Q."/>
        </authorList>
    </citation>
    <scope>NUCLEOTIDE SEQUENCE [LARGE SCALE GENOMIC DNA]</scope>
    <source>
        <strain evidence="7 8">CGMCC 1.15917</strain>
    </source>
</reference>
<dbReference type="GO" id="GO:0008168">
    <property type="term" value="F:methyltransferase activity"/>
    <property type="evidence" value="ECO:0007669"/>
    <property type="project" value="UniProtKB-KW"/>
</dbReference>
<dbReference type="InterPro" id="IPR002052">
    <property type="entry name" value="DNA_methylase_N6_adenine_CS"/>
</dbReference>
<organism evidence="7 8">
    <name type="scientific">Evansella tamaricis</name>
    <dbReference type="NCBI Taxonomy" id="2069301"/>
    <lineage>
        <taxon>Bacteria</taxon>
        <taxon>Bacillati</taxon>
        <taxon>Bacillota</taxon>
        <taxon>Bacilli</taxon>
        <taxon>Bacillales</taxon>
        <taxon>Bacillaceae</taxon>
        <taxon>Evansella</taxon>
    </lineage>
</organism>
<comment type="caution">
    <text evidence="7">The sequence shown here is derived from an EMBL/GenBank/DDBJ whole genome shotgun (WGS) entry which is preliminary data.</text>
</comment>
<dbReference type="PANTHER" id="PTHR33841:SF1">
    <property type="entry name" value="DNA METHYLTRANSFERASE A"/>
    <property type="match status" value="1"/>
</dbReference>
<dbReference type="GO" id="GO:0032259">
    <property type="term" value="P:methylation"/>
    <property type="evidence" value="ECO:0007669"/>
    <property type="project" value="UniProtKB-KW"/>
</dbReference>
<evidence type="ECO:0000256" key="1">
    <source>
        <dbReference type="ARBA" id="ARBA00011900"/>
    </source>
</evidence>
<comment type="catalytic activity">
    <reaction evidence="5">
        <text>a 2'-deoxyadenosine in DNA + S-adenosyl-L-methionine = an N(6)-methyl-2'-deoxyadenosine in DNA + S-adenosyl-L-homocysteine + H(+)</text>
        <dbReference type="Rhea" id="RHEA:15197"/>
        <dbReference type="Rhea" id="RHEA-COMP:12418"/>
        <dbReference type="Rhea" id="RHEA-COMP:12419"/>
        <dbReference type="ChEBI" id="CHEBI:15378"/>
        <dbReference type="ChEBI" id="CHEBI:57856"/>
        <dbReference type="ChEBI" id="CHEBI:59789"/>
        <dbReference type="ChEBI" id="CHEBI:90615"/>
        <dbReference type="ChEBI" id="CHEBI:90616"/>
        <dbReference type="EC" id="2.1.1.72"/>
    </reaction>
</comment>
<evidence type="ECO:0000259" key="6">
    <source>
        <dbReference type="Pfam" id="PF07669"/>
    </source>
</evidence>
<sequence>MKIKDRLHILQDIFSSPFQRERYLRLIQQYFRDIKISHRTKDLFLHEKFNKLISDCEVLGKCEDRTGLKMAFLSIKLAQGAELNSLAQSILRKFIAIIVREESCNVAIIAIHSEEEQTWEFSFAKQQSAGRGLQSIKLVSFSVGKNVPSYTFHHLREAFLSSDVSVLELENLFSVEQLEKDFLELYIEKVSQLTEYIDRRTCSEGNRSTPIKMQNSAHIAQAISRTVLFHYFDPQERITLKQRIQQCLETQESNFFNDVFLPCYMDCQYKNKEGIPSLLVPNEWFSTSGKKDNDLGNNGEGLVDLFNKFKFTMREGEPLDHEVAVHPGLLGKVFEMSLDTSDRINKGVYYTPKEMVHYMCKESLIVYLSTRVALSRNVLEYLIYDGDHLRLEYYHQHKYDDLILNYAKEIDNALKEVKVADPAVGSGAFPIGMISEITKARMIVTEYIVESEKMKGTTLDTFQKGRSPYNLKMEVITNGIYGIDIDRNAITIAKRRVEFSLLMEKNMRHVDNQKWSLSSTKIHMEVGDSLVEGISCNRSKNLLLETGEFDIVIGNPPYIDSETMVLQGLKGYRESISRKYKMTKGNWDIYIPFFEMGYKLLAKGGSLLYITPDKWISKSFGKELRTQLTAYFYSLLTVGREVFPTAKVDSVVTHITKNPVDEIRIYELRNGNIEFKNTVNKQILSEPYSLDVIFSDSIDLLMKLEKGSMLVGEIYTCENACATADAYKLKEIIKDLSDETEFHKDTHMKIVNTGTIGKYVSKWGLQPMTYLKGKYSFPVVEKVQFLEWFPNSYSKKSMGPKILIKGLSLLDACFDEDGSVIPGKSTMMITGENLDKLKFLLGFINCSIAIFYIKQKYASSSYNGGINFTKEMINRLPMREISPQEEKAVISLVDQIIKEKRNNHMAEITHYQEAINKLFYKNFQLTNEEINQMEGE</sequence>
<dbReference type="InterPro" id="IPR050953">
    <property type="entry name" value="N4_N6_ade-DNA_methylase"/>
</dbReference>
<evidence type="ECO:0000256" key="2">
    <source>
        <dbReference type="ARBA" id="ARBA00022603"/>
    </source>
</evidence>
<keyword evidence="4" id="KW-0949">S-adenosyl-L-methionine</keyword>
<dbReference type="Pfam" id="PF07669">
    <property type="entry name" value="Eco57I"/>
    <property type="match status" value="1"/>
</dbReference>
<keyword evidence="2 7" id="KW-0489">Methyltransferase</keyword>
<dbReference type="Proteomes" id="UP000784880">
    <property type="component" value="Unassembled WGS sequence"/>
</dbReference>
<keyword evidence="8" id="KW-1185">Reference proteome</keyword>
<dbReference type="EMBL" id="JAHQCS010000169">
    <property type="protein sequence ID" value="MBU9714209.1"/>
    <property type="molecule type" value="Genomic_DNA"/>
</dbReference>
<evidence type="ECO:0000313" key="8">
    <source>
        <dbReference type="Proteomes" id="UP000784880"/>
    </source>
</evidence>